<comment type="caution">
    <text evidence="3">The sequence shown here is derived from an EMBL/GenBank/DDBJ whole genome shotgun (WGS) entry which is preliminary data.</text>
</comment>
<dbReference type="GO" id="GO:0016491">
    <property type="term" value="F:oxidoreductase activity"/>
    <property type="evidence" value="ECO:0007669"/>
    <property type="project" value="UniProtKB-KW"/>
</dbReference>
<proteinExistence type="inferred from homology"/>
<dbReference type="InterPro" id="IPR002347">
    <property type="entry name" value="SDR_fam"/>
</dbReference>
<dbReference type="InterPro" id="IPR036291">
    <property type="entry name" value="NAD(P)-bd_dom_sf"/>
</dbReference>
<gene>
    <name evidence="3" type="ORF">N780_05810</name>
</gene>
<dbReference type="AlphaFoldDB" id="A0A0A2UPJ8"/>
<dbReference type="Proteomes" id="UP000030153">
    <property type="component" value="Unassembled WGS sequence"/>
</dbReference>
<comment type="similarity">
    <text evidence="1">Belongs to the short-chain dehydrogenases/reductases (SDR) family.</text>
</comment>
<keyword evidence="2" id="KW-0560">Oxidoreductase</keyword>
<reference evidence="3 4" key="1">
    <citation type="submission" date="2013-08" db="EMBL/GenBank/DDBJ databases">
        <title>Genome of Pontibacillus chungwhensis.</title>
        <authorList>
            <person name="Wang Q."/>
            <person name="Wang G."/>
        </authorList>
    </citation>
    <scope>NUCLEOTIDE SEQUENCE [LARGE SCALE GENOMIC DNA]</scope>
    <source>
        <strain evidence="3 4">BH030062</strain>
    </source>
</reference>
<accession>A0A0A2UPJ8</accession>
<dbReference type="EMBL" id="AVBG01000014">
    <property type="protein sequence ID" value="KGP90227.1"/>
    <property type="molecule type" value="Genomic_DNA"/>
</dbReference>
<protein>
    <submittedName>
        <fullName evidence="3">3-oxoacyl-ACP reductase</fullName>
    </submittedName>
</protein>
<dbReference type="Pfam" id="PF13561">
    <property type="entry name" value="adh_short_C2"/>
    <property type="match status" value="1"/>
</dbReference>
<dbReference type="RefSeq" id="WP_036786288.1">
    <property type="nucleotide sequence ID" value="NZ_AVBG01000014.1"/>
</dbReference>
<dbReference type="PRINTS" id="PR00080">
    <property type="entry name" value="SDRFAMILY"/>
</dbReference>
<evidence type="ECO:0000256" key="2">
    <source>
        <dbReference type="ARBA" id="ARBA00023002"/>
    </source>
</evidence>
<dbReference type="PRINTS" id="PR00081">
    <property type="entry name" value="GDHRDH"/>
</dbReference>
<organism evidence="3 4">
    <name type="scientific">Pontibacillus chungwhensis BH030062</name>
    <dbReference type="NCBI Taxonomy" id="1385513"/>
    <lineage>
        <taxon>Bacteria</taxon>
        <taxon>Bacillati</taxon>
        <taxon>Bacillota</taxon>
        <taxon>Bacilli</taxon>
        <taxon>Bacillales</taxon>
        <taxon>Bacillaceae</taxon>
        <taxon>Pontibacillus</taxon>
    </lineage>
</organism>
<dbReference type="STRING" id="1385513.N780_05810"/>
<dbReference type="InterPro" id="IPR050259">
    <property type="entry name" value="SDR"/>
</dbReference>
<dbReference type="GO" id="GO:0032787">
    <property type="term" value="P:monocarboxylic acid metabolic process"/>
    <property type="evidence" value="ECO:0007669"/>
    <property type="project" value="UniProtKB-ARBA"/>
</dbReference>
<evidence type="ECO:0000256" key="1">
    <source>
        <dbReference type="ARBA" id="ARBA00006484"/>
    </source>
</evidence>
<dbReference type="OrthoDB" id="9803333at2"/>
<evidence type="ECO:0000313" key="3">
    <source>
        <dbReference type="EMBL" id="KGP90227.1"/>
    </source>
</evidence>
<dbReference type="InterPro" id="IPR020904">
    <property type="entry name" value="Sc_DH/Rdtase_CS"/>
</dbReference>
<dbReference type="SUPFAM" id="SSF51735">
    <property type="entry name" value="NAD(P)-binding Rossmann-fold domains"/>
    <property type="match status" value="1"/>
</dbReference>
<dbReference type="PROSITE" id="PS00061">
    <property type="entry name" value="ADH_SHORT"/>
    <property type="match status" value="1"/>
</dbReference>
<name>A0A0A2UPJ8_9BACI</name>
<sequence length="251" mass="27080">MNLNGKVALVTGSSKGLGKCIAEKLAANGAKVVINYNSNATNAERVVHDIKTNGGEAIMLQADITDEQEVEELIQNVEKEYGQPVDILVNNATGPQPEKSLEDVTWQDYLDQLHFSVKSPLILTKQVMNGLKENQWGRIINIGSEVVGLGNSHFSNYVTAKSSVIGMTRSWANELGEYGITVNAVHPGFTPVERHGDVTEESASGYINQVPLKRLGKPEDIAGMVNFLCSEDASFVTGQNMNVNGGNTFGS</sequence>
<evidence type="ECO:0000313" key="4">
    <source>
        <dbReference type="Proteomes" id="UP000030153"/>
    </source>
</evidence>
<dbReference type="eggNOG" id="COG1028">
    <property type="taxonomic scope" value="Bacteria"/>
</dbReference>
<dbReference type="FunFam" id="3.40.50.720:FF:000173">
    <property type="entry name" value="3-oxoacyl-[acyl-carrier protein] reductase"/>
    <property type="match status" value="1"/>
</dbReference>
<dbReference type="Gene3D" id="3.40.50.720">
    <property type="entry name" value="NAD(P)-binding Rossmann-like Domain"/>
    <property type="match status" value="1"/>
</dbReference>
<dbReference type="PANTHER" id="PTHR42879">
    <property type="entry name" value="3-OXOACYL-(ACYL-CARRIER-PROTEIN) REDUCTASE"/>
    <property type="match status" value="1"/>
</dbReference>
<keyword evidence="4" id="KW-1185">Reference proteome</keyword>